<keyword evidence="1" id="KW-0479">Metal-binding</keyword>
<dbReference type="GO" id="GO:0008270">
    <property type="term" value="F:zinc ion binding"/>
    <property type="evidence" value="ECO:0007669"/>
    <property type="project" value="UniProtKB-KW"/>
</dbReference>
<evidence type="ECO:0000259" key="3">
    <source>
        <dbReference type="PROSITE" id="PS50158"/>
    </source>
</evidence>
<dbReference type="SMART" id="SM00343">
    <property type="entry name" value="ZnF_C2HC"/>
    <property type="match status" value="3"/>
</dbReference>
<dbReference type="Pfam" id="PF00098">
    <property type="entry name" value="zf-CCHC"/>
    <property type="match status" value="3"/>
</dbReference>
<sequence length="122" mass="12840">MSEDNKMQVDGESGRGGGRGYGGRGRGRGRGGRGGGRGGGGPKTCYHCGQEGHIARECENQPAEGAARDAIMTEKNSYRRCFNCGRTGHISADCTKPSGNKSCYNCGKDGHIARECAEPRAE</sequence>
<protein>
    <recommendedName>
        <fullName evidence="3">CCHC-type domain-containing protein</fullName>
    </recommendedName>
</protein>
<dbReference type="InterPro" id="IPR051714">
    <property type="entry name" value="Znf_CCHC_NABP"/>
</dbReference>
<feature type="domain" description="CCHC-type" evidence="3">
    <location>
        <begin position="79"/>
        <end position="96"/>
    </location>
</feature>
<name>A0ABD3NC14_9STRA</name>
<evidence type="ECO:0000256" key="1">
    <source>
        <dbReference type="PROSITE-ProRule" id="PRU00047"/>
    </source>
</evidence>
<dbReference type="Proteomes" id="UP001530400">
    <property type="component" value="Unassembled WGS sequence"/>
</dbReference>
<proteinExistence type="predicted"/>
<feature type="compositionally biased region" description="Basic and acidic residues" evidence="2">
    <location>
        <begin position="1"/>
        <end position="13"/>
    </location>
</feature>
<dbReference type="SUPFAM" id="SSF57756">
    <property type="entry name" value="Retrovirus zinc finger-like domains"/>
    <property type="match status" value="2"/>
</dbReference>
<dbReference type="Gene3D" id="4.10.60.10">
    <property type="entry name" value="Zinc finger, CCHC-type"/>
    <property type="match status" value="2"/>
</dbReference>
<dbReference type="PROSITE" id="PS50158">
    <property type="entry name" value="ZF_CCHC"/>
    <property type="match status" value="3"/>
</dbReference>
<organism evidence="4 5">
    <name type="scientific">Cyclotella atomus</name>
    <dbReference type="NCBI Taxonomy" id="382360"/>
    <lineage>
        <taxon>Eukaryota</taxon>
        <taxon>Sar</taxon>
        <taxon>Stramenopiles</taxon>
        <taxon>Ochrophyta</taxon>
        <taxon>Bacillariophyta</taxon>
        <taxon>Coscinodiscophyceae</taxon>
        <taxon>Thalassiosirophycidae</taxon>
        <taxon>Stephanodiscales</taxon>
        <taxon>Stephanodiscaceae</taxon>
        <taxon>Cyclotella</taxon>
    </lineage>
</organism>
<dbReference type="AlphaFoldDB" id="A0ABD3NC14"/>
<feature type="compositionally biased region" description="Gly residues" evidence="2">
    <location>
        <begin position="32"/>
        <end position="42"/>
    </location>
</feature>
<dbReference type="InterPro" id="IPR001878">
    <property type="entry name" value="Znf_CCHC"/>
</dbReference>
<evidence type="ECO:0000313" key="5">
    <source>
        <dbReference type="Proteomes" id="UP001530400"/>
    </source>
</evidence>
<feature type="compositionally biased region" description="Gly residues" evidence="2">
    <location>
        <begin position="14"/>
        <end position="24"/>
    </location>
</feature>
<keyword evidence="1" id="KW-0862">Zinc</keyword>
<feature type="domain" description="CCHC-type" evidence="3">
    <location>
        <begin position="103"/>
        <end position="118"/>
    </location>
</feature>
<feature type="domain" description="CCHC-type" evidence="3">
    <location>
        <begin position="45"/>
        <end position="60"/>
    </location>
</feature>
<dbReference type="EMBL" id="JALLPJ020001227">
    <property type="protein sequence ID" value="KAL3773599.1"/>
    <property type="molecule type" value="Genomic_DNA"/>
</dbReference>
<dbReference type="InterPro" id="IPR036875">
    <property type="entry name" value="Znf_CCHC_sf"/>
</dbReference>
<comment type="caution">
    <text evidence="4">The sequence shown here is derived from an EMBL/GenBank/DDBJ whole genome shotgun (WGS) entry which is preliminary data.</text>
</comment>
<keyword evidence="1" id="KW-0863">Zinc-finger</keyword>
<gene>
    <name evidence="4" type="ORF">ACHAWO_010795</name>
</gene>
<accession>A0ABD3NC14</accession>
<evidence type="ECO:0000256" key="2">
    <source>
        <dbReference type="SAM" id="MobiDB-lite"/>
    </source>
</evidence>
<dbReference type="PANTHER" id="PTHR23002">
    <property type="entry name" value="ZINC FINGER CCHC DOMAIN CONTAINING PROTEIN"/>
    <property type="match status" value="1"/>
</dbReference>
<evidence type="ECO:0000313" key="4">
    <source>
        <dbReference type="EMBL" id="KAL3773599.1"/>
    </source>
</evidence>
<feature type="region of interest" description="Disordered" evidence="2">
    <location>
        <begin position="1"/>
        <end position="42"/>
    </location>
</feature>
<keyword evidence="5" id="KW-1185">Reference proteome</keyword>
<reference evidence="4 5" key="1">
    <citation type="submission" date="2024-10" db="EMBL/GenBank/DDBJ databases">
        <title>Updated reference genomes for cyclostephanoid diatoms.</title>
        <authorList>
            <person name="Roberts W.R."/>
            <person name="Alverson A.J."/>
        </authorList>
    </citation>
    <scope>NUCLEOTIDE SEQUENCE [LARGE SCALE GENOMIC DNA]</scope>
    <source>
        <strain evidence="4 5">AJA010-31</strain>
    </source>
</reference>